<keyword evidence="3" id="KW-0479">Metal-binding</keyword>
<keyword evidence="1" id="KW-0963">Cytoplasm</keyword>
<evidence type="ECO:0000256" key="2">
    <source>
        <dbReference type="ARBA" id="ARBA00022679"/>
    </source>
</evidence>
<keyword evidence="9" id="KW-0548">Nucleotidyltransferase</keyword>
<keyword evidence="4" id="KW-0547">Nucleotide-binding</keyword>
<protein>
    <submittedName>
        <fullName evidence="9">Molybdenum cofactor guanylyltransferase</fullName>
    </submittedName>
</protein>
<dbReference type="SUPFAM" id="SSF53448">
    <property type="entry name" value="Nucleotide-diphospho-sugar transferases"/>
    <property type="match status" value="1"/>
</dbReference>
<sequence>MIGLVLCGGQSVRMGADKGTMLVNNQTWASLAERKLKSLNIPVKFSVNTGQEAIYSNLFQKENLIPDNQTLHIGGPLKGILSVHLSAPAEDLFVLACDLIKMDISLINKLIHEQKQHPDFDAYVFLNNEFYEPLCGIYTAKGLAKIVKFYKEGNLKKHSMHATLDLLNTDKLILPAAERSCFKNFNSPTELNEL</sequence>
<dbReference type="AlphaFoldDB" id="A0A4U1CVJ1"/>
<evidence type="ECO:0000256" key="6">
    <source>
        <dbReference type="ARBA" id="ARBA00023134"/>
    </source>
</evidence>
<dbReference type="RefSeq" id="WP_136839506.1">
    <property type="nucleotide sequence ID" value="NZ_SWBR01000002.1"/>
</dbReference>
<dbReference type="GO" id="GO:0006777">
    <property type="term" value="P:Mo-molybdopterin cofactor biosynthetic process"/>
    <property type="evidence" value="ECO:0007669"/>
    <property type="project" value="UniProtKB-KW"/>
</dbReference>
<accession>A0A4U1CVJ1</accession>
<reference evidence="9 10" key="1">
    <citation type="submission" date="2019-04" db="EMBL/GenBank/DDBJ databases">
        <title>Pedobacter sp. RP-3-22 sp. nov., isolated from Arctic soil.</title>
        <authorList>
            <person name="Dahal R.H."/>
            <person name="Kim D.-U."/>
        </authorList>
    </citation>
    <scope>NUCLEOTIDE SEQUENCE [LARGE SCALE GENOMIC DNA]</scope>
    <source>
        <strain evidence="9 10">RP-3-22</strain>
    </source>
</reference>
<evidence type="ECO:0000259" key="8">
    <source>
        <dbReference type="Pfam" id="PF12804"/>
    </source>
</evidence>
<evidence type="ECO:0000256" key="1">
    <source>
        <dbReference type="ARBA" id="ARBA00022490"/>
    </source>
</evidence>
<organism evidence="9 10">
    <name type="scientific">Pedobacter polaris</name>
    <dbReference type="NCBI Taxonomy" id="2571273"/>
    <lineage>
        <taxon>Bacteria</taxon>
        <taxon>Pseudomonadati</taxon>
        <taxon>Bacteroidota</taxon>
        <taxon>Sphingobacteriia</taxon>
        <taxon>Sphingobacteriales</taxon>
        <taxon>Sphingobacteriaceae</taxon>
        <taxon>Pedobacter</taxon>
    </lineage>
</organism>
<dbReference type="OrthoDB" id="9788394at2"/>
<dbReference type="GO" id="GO:0046872">
    <property type="term" value="F:metal ion binding"/>
    <property type="evidence" value="ECO:0007669"/>
    <property type="project" value="UniProtKB-KW"/>
</dbReference>
<dbReference type="Proteomes" id="UP000309488">
    <property type="component" value="Unassembled WGS sequence"/>
</dbReference>
<evidence type="ECO:0000313" key="10">
    <source>
        <dbReference type="Proteomes" id="UP000309488"/>
    </source>
</evidence>
<proteinExistence type="predicted"/>
<evidence type="ECO:0000256" key="5">
    <source>
        <dbReference type="ARBA" id="ARBA00022842"/>
    </source>
</evidence>
<evidence type="ECO:0000256" key="4">
    <source>
        <dbReference type="ARBA" id="ARBA00022741"/>
    </source>
</evidence>
<dbReference type="EMBL" id="SWBR01000002">
    <property type="protein sequence ID" value="TKC09928.1"/>
    <property type="molecule type" value="Genomic_DNA"/>
</dbReference>
<keyword evidence="10" id="KW-1185">Reference proteome</keyword>
<dbReference type="InterPro" id="IPR025877">
    <property type="entry name" value="MobA-like_NTP_Trfase"/>
</dbReference>
<dbReference type="GO" id="GO:0005525">
    <property type="term" value="F:GTP binding"/>
    <property type="evidence" value="ECO:0007669"/>
    <property type="project" value="UniProtKB-KW"/>
</dbReference>
<evidence type="ECO:0000256" key="3">
    <source>
        <dbReference type="ARBA" id="ARBA00022723"/>
    </source>
</evidence>
<dbReference type="Gene3D" id="3.90.550.10">
    <property type="entry name" value="Spore Coat Polysaccharide Biosynthesis Protein SpsA, Chain A"/>
    <property type="match status" value="1"/>
</dbReference>
<keyword evidence="6" id="KW-0342">GTP-binding</keyword>
<dbReference type="GO" id="GO:0016779">
    <property type="term" value="F:nucleotidyltransferase activity"/>
    <property type="evidence" value="ECO:0007669"/>
    <property type="project" value="UniProtKB-KW"/>
</dbReference>
<keyword evidence="7" id="KW-0501">Molybdenum cofactor biosynthesis</keyword>
<dbReference type="CDD" id="cd02503">
    <property type="entry name" value="MobA"/>
    <property type="match status" value="1"/>
</dbReference>
<keyword evidence="2 9" id="KW-0808">Transferase</keyword>
<comment type="caution">
    <text evidence="9">The sequence shown here is derived from an EMBL/GenBank/DDBJ whole genome shotgun (WGS) entry which is preliminary data.</text>
</comment>
<evidence type="ECO:0000313" key="9">
    <source>
        <dbReference type="EMBL" id="TKC09928.1"/>
    </source>
</evidence>
<dbReference type="PANTHER" id="PTHR19136:SF81">
    <property type="entry name" value="MOLYBDENUM COFACTOR GUANYLYLTRANSFERASE"/>
    <property type="match status" value="1"/>
</dbReference>
<dbReference type="InterPro" id="IPR013482">
    <property type="entry name" value="Molybde_CF_guanTrfase"/>
</dbReference>
<evidence type="ECO:0000256" key="7">
    <source>
        <dbReference type="ARBA" id="ARBA00023150"/>
    </source>
</evidence>
<dbReference type="PANTHER" id="PTHR19136">
    <property type="entry name" value="MOLYBDENUM COFACTOR GUANYLYLTRANSFERASE"/>
    <property type="match status" value="1"/>
</dbReference>
<name>A0A4U1CVJ1_9SPHI</name>
<keyword evidence="5" id="KW-0460">Magnesium</keyword>
<feature type="domain" description="MobA-like NTP transferase" evidence="8">
    <location>
        <begin position="3"/>
        <end position="156"/>
    </location>
</feature>
<dbReference type="InterPro" id="IPR029044">
    <property type="entry name" value="Nucleotide-diphossugar_trans"/>
</dbReference>
<gene>
    <name evidence="9" type="ORF">FA048_06875</name>
</gene>
<dbReference type="Pfam" id="PF12804">
    <property type="entry name" value="NTP_transf_3"/>
    <property type="match status" value="1"/>
</dbReference>